<comment type="caution">
    <text evidence="2">The sequence shown here is derived from an EMBL/GenBank/DDBJ whole genome shotgun (WGS) entry which is preliminary data.</text>
</comment>
<sequence>ARKRVGERQPPVGHARRHQKQGSGTHVRDLVGILHLAAPAAKRDFVVGPPGKRHRGHPAQRLGVKATATPSAKASNAEQARLVDEFAGSWQSDEDGTELARQIREARYFRDRDVEL</sequence>
<dbReference type="AlphaFoldDB" id="A0A699QW66"/>
<feature type="compositionally biased region" description="Polar residues" evidence="1">
    <location>
        <begin position="68"/>
        <end position="77"/>
    </location>
</feature>
<gene>
    <name evidence="2" type="ORF">Tci_849366</name>
</gene>
<feature type="region of interest" description="Disordered" evidence="1">
    <location>
        <begin position="44"/>
        <end position="77"/>
    </location>
</feature>
<feature type="non-terminal residue" evidence="2">
    <location>
        <position position="1"/>
    </location>
</feature>
<organism evidence="2">
    <name type="scientific">Tanacetum cinerariifolium</name>
    <name type="common">Dalmatian daisy</name>
    <name type="synonym">Chrysanthemum cinerariifolium</name>
    <dbReference type="NCBI Taxonomy" id="118510"/>
    <lineage>
        <taxon>Eukaryota</taxon>
        <taxon>Viridiplantae</taxon>
        <taxon>Streptophyta</taxon>
        <taxon>Embryophyta</taxon>
        <taxon>Tracheophyta</taxon>
        <taxon>Spermatophyta</taxon>
        <taxon>Magnoliopsida</taxon>
        <taxon>eudicotyledons</taxon>
        <taxon>Gunneridae</taxon>
        <taxon>Pentapetalae</taxon>
        <taxon>asterids</taxon>
        <taxon>campanulids</taxon>
        <taxon>Asterales</taxon>
        <taxon>Asteraceae</taxon>
        <taxon>Asteroideae</taxon>
        <taxon>Anthemideae</taxon>
        <taxon>Anthemidinae</taxon>
        <taxon>Tanacetum</taxon>
    </lineage>
</organism>
<protein>
    <submittedName>
        <fullName evidence="2">Uncharacterized protein</fullName>
    </submittedName>
</protein>
<evidence type="ECO:0000313" key="2">
    <source>
        <dbReference type="EMBL" id="GFC77396.1"/>
    </source>
</evidence>
<evidence type="ECO:0000256" key="1">
    <source>
        <dbReference type="SAM" id="MobiDB-lite"/>
    </source>
</evidence>
<feature type="region of interest" description="Disordered" evidence="1">
    <location>
        <begin position="1"/>
        <end position="26"/>
    </location>
</feature>
<name>A0A699QW66_TANCI</name>
<accession>A0A699QW66</accession>
<dbReference type="EMBL" id="BKCJ011060869">
    <property type="protein sequence ID" value="GFC77396.1"/>
    <property type="molecule type" value="Genomic_DNA"/>
</dbReference>
<proteinExistence type="predicted"/>
<reference evidence="2" key="1">
    <citation type="journal article" date="2019" name="Sci. Rep.">
        <title>Draft genome of Tanacetum cinerariifolium, the natural source of mosquito coil.</title>
        <authorList>
            <person name="Yamashiro T."/>
            <person name="Shiraishi A."/>
            <person name="Satake H."/>
            <person name="Nakayama K."/>
        </authorList>
    </citation>
    <scope>NUCLEOTIDE SEQUENCE</scope>
</reference>